<organism evidence="1 2">
    <name type="scientific">Dallia pectoralis</name>
    <name type="common">Alaska blackfish</name>
    <dbReference type="NCBI Taxonomy" id="75939"/>
    <lineage>
        <taxon>Eukaryota</taxon>
        <taxon>Metazoa</taxon>
        <taxon>Chordata</taxon>
        <taxon>Craniata</taxon>
        <taxon>Vertebrata</taxon>
        <taxon>Euteleostomi</taxon>
        <taxon>Actinopterygii</taxon>
        <taxon>Neopterygii</taxon>
        <taxon>Teleostei</taxon>
        <taxon>Protacanthopterygii</taxon>
        <taxon>Esociformes</taxon>
        <taxon>Umbridae</taxon>
        <taxon>Dallia</taxon>
    </lineage>
</organism>
<protein>
    <submittedName>
        <fullName evidence="1">Uncharacterized protein</fullName>
    </submittedName>
</protein>
<name>A0ACC2GB89_DALPE</name>
<evidence type="ECO:0000313" key="2">
    <source>
        <dbReference type="Proteomes" id="UP001157502"/>
    </source>
</evidence>
<keyword evidence="2" id="KW-1185">Reference proteome</keyword>
<proteinExistence type="predicted"/>
<dbReference type="Proteomes" id="UP001157502">
    <property type="component" value="Chromosome 15"/>
</dbReference>
<dbReference type="EMBL" id="CM055742">
    <property type="protein sequence ID" value="KAJ8000901.1"/>
    <property type="molecule type" value="Genomic_DNA"/>
</dbReference>
<comment type="caution">
    <text evidence="1">The sequence shown here is derived from an EMBL/GenBank/DDBJ whole genome shotgun (WGS) entry which is preliminary data.</text>
</comment>
<sequence length="132" mass="15559">MTKALMRYAEVDAHRLELRSAMTAKRDGLITDTFKVVKKAKREKRREEKRATSPTQQEVEPLPVTAREKDLQELRQFDQDWRFGPCTGIGRLERWERASQFGLNPSQEIRAILHNRETDPDYTHCLWSSYPL</sequence>
<accession>A0ACC2GB89</accession>
<evidence type="ECO:0000313" key="1">
    <source>
        <dbReference type="EMBL" id="KAJ8000901.1"/>
    </source>
</evidence>
<reference evidence="1" key="1">
    <citation type="submission" date="2021-05" db="EMBL/GenBank/DDBJ databases">
        <authorList>
            <person name="Pan Q."/>
            <person name="Jouanno E."/>
            <person name="Zahm M."/>
            <person name="Klopp C."/>
            <person name="Cabau C."/>
            <person name="Louis A."/>
            <person name="Berthelot C."/>
            <person name="Parey E."/>
            <person name="Roest Crollius H."/>
            <person name="Montfort J."/>
            <person name="Robinson-Rechavi M."/>
            <person name="Bouchez O."/>
            <person name="Lampietro C."/>
            <person name="Lopez Roques C."/>
            <person name="Donnadieu C."/>
            <person name="Postlethwait J."/>
            <person name="Bobe J."/>
            <person name="Dillon D."/>
            <person name="Chandos A."/>
            <person name="von Hippel F."/>
            <person name="Guiguen Y."/>
        </authorList>
    </citation>
    <scope>NUCLEOTIDE SEQUENCE</scope>
    <source>
        <strain evidence="1">YG-Jan2019</strain>
    </source>
</reference>
<gene>
    <name evidence="1" type="ORF">DPEC_G00185200</name>
</gene>